<evidence type="ECO:0000313" key="2">
    <source>
        <dbReference type="EMBL" id="QDS69609.1"/>
    </source>
</evidence>
<reference evidence="2 3" key="1">
    <citation type="submission" date="2019-07" db="EMBL/GenBank/DDBJ databases">
        <title>Finished genome of Venturia effusa.</title>
        <authorList>
            <person name="Young C.A."/>
            <person name="Cox M.P."/>
            <person name="Ganley A.R.D."/>
            <person name="David W.J."/>
        </authorList>
    </citation>
    <scope>NUCLEOTIDE SEQUENCE [LARGE SCALE GENOMIC DNA]</scope>
    <source>
        <strain evidence="3">albino</strain>
    </source>
</reference>
<dbReference type="Pfam" id="PF08592">
    <property type="entry name" value="Anthrone_oxy"/>
    <property type="match status" value="1"/>
</dbReference>
<keyword evidence="1" id="KW-0472">Membrane</keyword>
<feature type="transmembrane region" description="Helical" evidence="1">
    <location>
        <begin position="98"/>
        <end position="117"/>
    </location>
</feature>
<feature type="transmembrane region" description="Helical" evidence="1">
    <location>
        <begin position="63"/>
        <end position="86"/>
    </location>
</feature>
<accession>A0A517L1V3</accession>
<dbReference type="OrthoDB" id="5954308at2759"/>
<sequence>MSISSQIATVPTTAWPLTLGLLSTSPLLFGNIGLSICGPMPIITEKIAPSELSKKDKLRIWTLFFNQASPYIVSGTVLAATTHAIAAYTAPTDLIRNLSITSALGSIGILPYTLAFIMPTNERLLELDAKATLTTQEEAESTALIKKWDARHKKKTWTLGAASTPWKAGKVYGISTGGE</sequence>
<keyword evidence="1" id="KW-0812">Transmembrane</keyword>
<name>A0A517L1V3_9PEZI</name>
<keyword evidence="1" id="KW-1133">Transmembrane helix</keyword>
<evidence type="ECO:0008006" key="4">
    <source>
        <dbReference type="Google" id="ProtNLM"/>
    </source>
</evidence>
<gene>
    <name evidence="2" type="ORF">FKW77_008746</name>
</gene>
<evidence type="ECO:0000256" key="1">
    <source>
        <dbReference type="SAM" id="Phobius"/>
    </source>
</evidence>
<organism evidence="2 3">
    <name type="scientific">Venturia effusa</name>
    <dbReference type="NCBI Taxonomy" id="50376"/>
    <lineage>
        <taxon>Eukaryota</taxon>
        <taxon>Fungi</taxon>
        <taxon>Dikarya</taxon>
        <taxon>Ascomycota</taxon>
        <taxon>Pezizomycotina</taxon>
        <taxon>Dothideomycetes</taxon>
        <taxon>Pleosporomycetidae</taxon>
        <taxon>Venturiales</taxon>
        <taxon>Venturiaceae</taxon>
        <taxon>Venturia</taxon>
    </lineage>
</organism>
<evidence type="ECO:0000313" key="3">
    <source>
        <dbReference type="Proteomes" id="UP000316270"/>
    </source>
</evidence>
<feature type="transmembrane region" description="Helical" evidence="1">
    <location>
        <begin position="20"/>
        <end position="42"/>
    </location>
</feature>
<proteinExistence type="predicted"/>
<dbReference type="InterPro" id="IPR013901">
    <property type="entry name" value="Anthrone_oxy"/>
</dbReference>
<dbReference type="AlphaFoldDB" id="A0A517L1V3"/>
<keyword evidence="3" id="KW-1185">Reference proteome</keyword>
<dbReference type="Proteomes" id="UP000316270">
    <property type="component" value="Chromosome 3"/>
</dbReference>
<protein>
    <recommendedName>
        <fullName evidence="4">DUF1772 domain-containing protein</fullName>
    </recommendedName>
</protein>
<dbReference type="EMBL" id="CP042187">
    <property type="protein sequence ID" value="QDS69609.1"/>
    <property type="molecule type" value="Genomic_DNA"/>
</dbReference>